<dbReference type="PANTHER" id="PTHR35517">
    <property type="entry name" value="PROTEIN ARGININE N-METHYLTRANSFERASE SFM1"/>
    <property type="match status" value="1"/>
</dbReference>
<organism evidence="1 2">
    <name type="scientific">Tortispora caseinolytica NRRL Y-17796</name>
    <dbReference type="NCBI Taxonomy" id="767744"/>
    <lineage>
        <taxon>Eukaryota</taxon>
        <taxon>Fungi</taxon>
        <taxon>Dikarya</taxon>
        <taxon>Ascomycota</taxon>
        <taxon>Saccharomycotina</taxon>
        <taxon>Trigonopsidomycetes</taxon>
        <taxon>Trigonopsidales</taxon>
        <taxon>Trigonopsidaceae</taxon>
        <taxon>Tortispora</taxon>
    </lineage>
</organism>
<evidence type="ECO:0000313" key="1">
    <source>
        <dbReference type="EMBL" id="ODV90237.1"/>
    </source>
</evidence>
<reference evidence="2" key="1">
    <citation type="submission" date="2016-02" db="EMBL/GenBank/DDBJ databases">
        <title>Comparative genomics of biotechnologically important yeasts.</title>
        <authorList>
            <consortium name="DOE Joint Genome Institute"/>
            <person name="Riley R."/>
            <person name="Haridas S."/>
            <person name="Wolfe K.H."/>
            <person name="Lopes M.R."/>
            <person name="Hittinger C.T."/>
            <person name="Goker M."/>
            <person name="Salamov A."/>
            <person name="Wisecaver J."/>
            <person name="Long T.M."/>
            <person name="Aerts A.L."/>
            <person name="Barry K."/>
            <person name="Choi C."/>
            <person name="Clum A."/>
            <person name="Coughlan A.Y."/>
            <person name="Deshpande S."/>
            <person name="Douglass A.P."/>
            <person name="Hanson S.J."/>
            <person name="Klenk H.-P."/>
            <person name="Labutti K."/>
            <person name="Lapidus A."/>
            <person name="Lindquist E."/>
            <person name="Lipzen A."/>
            <person name="Meier-Kolthoff J.P."/>
            <person name="Ohm R.A."/>
            <person name="Otillar R.P."/>
            <person name="Pangilinan J."/>
            <person name="Peng Y."/>
            <person name="Rokas A."/>
            <person name="Rosa C.A."/>
            <person name="Scheuner C."/>
            <person name="Sibirny A.A."/>
            <person name="Slot J.C."/>
            <person name="Stielow J.B."/>
            <person name="Sun H."/>
            <person name="Kurtzman C.P."/>
            <person name="Blackwell M."/>
            <person name="Jeffries T.W."/>
            <person name="Grigoriev I.V."/>
        </authorList>
    </citation>
    <scope>NUCLEOTIDE SEQUENCE [LARGE SCALE GENOMIC DNA]</scope>
    <source>
        <strain evidence="2">NRRL Y-17796</strain>
    </source>
</reference>
<dbReference type="PANTHER" id="PTHR35517:SF1">
    <property type="entry name" value="PROTEIN ARGININE N-METHYLTRANSFERASE SFM1"/>
    <property type="match status" value="1"/>
</dbReference>
<sequence>MKVVIEHLEAGVSDWVKLEYREISNLVGSENFTLSSVPQETLDAFPEELEDIQRTTKDVRNIEGIDPAKVCLLDPKADVDLSPDDASQFEWLLFGGILGDDPPQDRTGELRKYGFAGRRLGDIQMTTDTAVRVTKLVLEGTPLDKIPYVTYPEIHINKRETVEMPFRYVADACGKPIMPKGMYDLIKEDSNKALTL</sequence>
<dbReference type="OrthoDB" id="373498at2759"/>
<evidence type="ECO:0000313" key="2">
    <source>
        <dbReference type="Proteomes" id="UP000095023"/>
    </source>
</evidence>
<accession>A0A1E4TEV0</accession>
<dbReference type="InterPro" id="IPR007364">
    <property type="entry name" value="SFM1-like"/>
</dbReference>
<dbReference type="GO" id="GO:0035241">
    <property type="term" value="F:protein-arginine omega-N monomethyltransferase activity"/>
    <property type="evidence" value="ECO:0007669"/>
    <property type="project" value="TreeGrafter"/>
</dbReference>
<dbReference type="Pfam" id="PF04252">
    <property type="entry name" value="SFM1-like"/>
    <property type="match status" value="1"/>
</dbReference>
<name>A0A1E4TEV0_9ASCO</name>
<gene>
    <name evidence="1" type="ORF">CANCADRAFT_147932</name>
</gene>
<dbReference type="Proteomes" id="UP000095023">
    <property type="component" value="Unassembled WGS sequence"/>
</dbReference>
<proteinExistence type="predicted"/>
<evidence type="ECO:0008006" key="3">
    <source>
        <dbReference type="Google" id="ProtNLM"/>
    </source>
</evidence>
<dbReference type="CDD" id="cd18090">
    <property type="entry name" value="Arginine_MT_Sfm1"/>
    <property type="match status" value="1"/>
</dbReference>
<dbReference type="AlphaFoldDB" id="A0A1E4TEV0"/>
<protein>
    <recommendedName>
        <fullName evidence="3">DUF431-domain-containing protein</fullName>
    </recommendedName>
</protein>
<dbReference type="EMBL" id="KV453842">
    <property type="protein sequence ID" value="ODV90237.1"/>
    <property type="molecule type" value="Genomic_DNA"/>
</dbReference>
<keyword evidence="2" id="KW-1185">Reference proteome</keyword>